<feature type="compositionally biased region" description="Polar residues" evidence="1">
    <location>
        <begin position="198"/>
        <end position="213"/>
    </location>
</feature>
<dbReference type="OrthoDB" id="3268646at2759"/>
<reference evidence="2" key="1">
    <citation type="submission" date="2009-11" db="EMBL/GenBank/DDBJ databases">
        <authorList>
            <consortium name="The Broad Institute Genome Sequencing Platform"/>
            <person name="Ward D."/>
            <person name="Feldgarden M."/>
            <person name="Earl A."/>
            <person name="Young S.K."/>
            <person name="Zeng Q."/>
            <person name="Koehrsen M."/>
            <person name="Alvarado L."/>
            <person name="Berlin A."/>
            <person name="Bochicchio J."/>
            <person name="Borenstein D."/>
            <person name="Chapman S.B."/>
            <person name="Chen Z."/>
            <person name="Engels R."/>
            <person name="Freedman E."/>
            <person name="Gellesch M."/>
            <person name="Goldberg J."/>
            <person name="Griggs A."/>
            <person name="Gujja S."/>
            <person name="Heilman E."/>
            <person name="Heiman D."/>
            <person name="Hepburn T."/>
            <person name="Howarth C."/>
            <person name="Jen D."/>
            <person name="Larson L."/>
            <person name="Lewis B."/>
            <person name="Mehta T."/>
            <person name="Park D."/>
            <person name="Pearson M."/>
            <person name="Roberts A."/>
            <person name="Saif S."/>
            <person name="Shea T."/>
            <person name="Shenoy N."/>
            <person name="Sisk P."/>
            <person name="Stolte C."/>
            <person name="Sykes S."/>
            <person name="Thomson T."/>
            <person name="Walk T."/>
            <person name="White J."/>
            <person name="Yandava C."/>
            <person name="Izard J."/>
            <person name="Baranova O.V."/>
            <person name="Blanton J.M."/>
            <person name="Tanner A.C."/>
            <person name="Dewhirst F.E."/>
            <person name="Haas B."/>
            <person name="Nusbaum C."/>
            <person name="Birren B."/>
        </authorList>
    </citation>
    <scope>NUCLEOTIDE SEQUENCE [LARGE SCALE GENOMIC DNA]</scope>
    <source>
        <strain evidence="2">1-1 BBBD Race 1</strain>
    </source>
</reference>
<reference evidence="3 4" key="3">
    <citation type="journal article" date="2017" name="G3 (Bethesda)">
        <title>Comparative analysis highlights variable genome content of wheat rusts and divergence of the mating loci.</title>
        <authorList>
            <person name="Cuomo C.A."/>
            <person name="Bakkeren G."/>
            <person name="Khalil H.B."/>
            <person name="Panwar V."/>
            <person name="Joly D."/>
            <person name="Linning R."/>
            <person name="Sakthikumar S."/>
            <person name="Song X."/>
            <person name="Adiconis X."/>
            <person name="Fan L."/>
            <person name="Goldberg J.M."/>
            <person name="Levin J.Z."/>
            <person name="Young S."/>
            <person name="Zeng Q."/>
            <person name="Anikster Y."/>
            <person name="Bruce M."/>
            <person name="Wang M."/>
            <person name="Yin C."/>
            <person name="McCallum B."/>
            <person name="Szabo L.J."/>
            <person name="Hulbert S."/>
            <person name="Chen X."/>
            <person name="Fellers J.P."/>
        </authorList>
    </citation>
    <scope>NUCLEOTIDE SEQUENCE</scope>
    <source>
        <strain evidence="3">isolate 1-1 / race 1 (BBBD)</strain>
        <strain evidence="4">Isolate 1-1 / race 1 (BBBD)</strain>
    </source>
</reference>
<accession>A0A180G581</accession>
<keyword evidence="4" id="KW-1185">Reference proteome</keyword>
<sequence length="741" mass="82287">MSDESNLSDPHPSDKLVRPVNLSDRSVRLGNSSDIQVRPVEAGRTDMSESSSDDVVRPASPREARAALSDCRAVKQVRRVVGPSCSRTRRAEMSDFCLNGGIRRVGSTTCRTAMSGNWSDMPVRALVGQAFNNQPLNMSRHFRSNSQSQYLPRTTLEEANLGQIPITGGQPNLGSAHINPGYTGQPQQEAHGPIHFGGNNQSANPGPTGQPWNGNCVPGNLNFNSGSVPTQPKPLQANSGAANHQPNPPTVKGNPLPANPGPIRGAVAPSESEGLEHMEEEPESLARAQKHPLYRQPTAYQLPKLTPVHFLEREPVMPTYSVGPHQAVKIKPLGKDLCFDGSNMPIEKFIRRYEAAGRTDGATPLDLVTQISPFSKGMDLKDEVEEMVGYEEKDWEQLKKDLLNRFGSSLPLVKYTRHDLRDLVYSAIKGGGISTEEQFKIFRTKFVAITNYLVRMGYSGSIEEFRDHLLEVICQDVARAVTKDLGRTNMMLATKDGGEVLPATEVLLQYIHKEVHQRSVLARSRVWIGLEYAEPAKTNPSSKNQVQQREVEDLTKTLSTWHTQKPSPFFMKSHVPYKPAQQDKDWTTVKCNYCNQMGHSFSRCNQANLDELHGLLKKEGNGVKLPDGSSVPWDRNRAYKIAVDEYHQNRKQPGVLNLPPGPIFSGTPNPNAQASNLEPQVSFGIIEHMDQDVEALMISSRRLPLDSMLRIKVNSEDLEDEDSSPLKNLQILYLPLKLNWN</sequence>
<proteinExistence type="predicted"/>
<dbReference type="STRING" id="630390.A0A180G581"/>
<dbReference type="EnsemblFungi" id="PTTG_29269-t43_1">
    <property type="protein sequence ID" value="PTTG_29269-t43_1-p1"/>
    <property type="gene ID" value="PTTG_29269"/>
</dbReference>
<name>A0A180G581_PUCT1</name>
<reference evidence="3" key="4">
    <citation type="submission" date="2025-05" db="UniProtKB">
        <authorList>
            <consortium name="EnsemblFungi"/>
        </authorList>
    </citation>
    <scope>IDENTIFICATION</scope>
    <source>
        <strain evidence="3">isolate 1-1 / race 1 (BBBD)</strain>
    </source>
</reference>
<feature type="compositionally biased region" description="Polar residues" evidence="1">
    <location>
        <begin position="221"/>
        <end position="230"/>
    </location>
</feature>
<dbReference type="Proteomes" id="UP000005240">
    <property type="component" value="Unassembled WGS sequence"/>
</dbReference>
<feature type="region of interest" description="Disordered" evidence="1">
    <location>
        <begin position="168"/>
        <end position="286"/>
    </location>
</feature>
<dbReference type="AlphaFoldDB" id="A0A180G581"/>
<feature type="compositionally biased region" description="Polar residues" evidence="1">
    <location>
        <begin position="236"/>
        <end position="245"/>
    </location>
</feature>
<evidence type="ECO:0000313" key="2">
    <source>
        <dbReference type="EMBL" id="OAV87821.1"/>
    </source>
</evidence>
<evidence type="ECO:0000313" key="3">
    <source>
        <dbReference type="EnsemblFungi" id="PTTG_29269-t43_1-p1"/>
    </source>
</evidence>
<evidence type="ECO:0000313" key="4">
    <source>
        <dbReference type="Proteomes" id="UP000005240"/>
    </source>
</evidence>
<feature type="region of interest" description="Disordered" evidence="1">
    <location>
        <begin position="1"/>
        <end position="62"/>
    </location>
</feature>
<dbReference type="VEuPathDB" id="FungiDB:PTTG_29269"/>
<evidence type="ECO:0000256" key="1">
    <source>
        <dbReference type="SAM" id="MobiDB-lite"/>
    </source>
</evidence>
<protein>
    <submittedName>
        <fullName evidence="2 3">Uncharacterized protein</fullName>
    </submittedName>
</protein>
<dbReference type="EMBL" id="ADAS02000273">
    <property type="protein sequence ID" value="OAV87821.1"/>
    <property type="molecule type" value="Genomic_DNA"/>
</dbReference>
<reference evidence="2" key="2">
    <citation type="submission" date="2016-05" db="EMBL/GenBank/DDBJ databases">
        <title>Comparative analysis highlights variable genome content of wheat rusts and divergence of the mating loci.</title>
        <authorList>
            <person name="Cuomo C.A."/>
            <person name="Bakkeren G."/>
            <person name="Szabo L."/>
            <person name="Khalil H."/>
            <person name="Joly D."/>
            <person name="Goldberg J."/>
            <person name="Young S."/>
            <person name="Zeng Q."/>
            <person name="Fellers J."/>
        </authorList>
    </citation>
    <scope>NUCLEOTIDE SEQUENCE [LARGE SCALE GENOMIC DNA]</scope>
    <source>
        <strain evidence="2">1-1 BBBD Race 1</strain>
    </source>
</reference>
<organism evidence="2">
    <name type="scientific">Puccinia triticina (isolate 1-1 / race 1 (BBBD))</name>
    <name type="common">Brown leaf rust fungus</name>
    <dbReference type="NCBI Taxonomy" id="630390"/>
    <lineage>
        <taxon>Eukaryota</taxon>
        <taxon>Fungi</taxon>
        <taxon>Dikarya</taxon>
        <taxon>Basidiomycota</taxon>
        <taxon>Pucciniomycotina</taxon>
        <taxon>Pucciniomycetes</taxon>
        <taxon>Pucciniales</taxon>
        <taxon>Pucciniaceae</taxon>
        <taxon>Puccinia</taxon>
    </lineage>
</organism>
<gene>
    <name evidence="2" type="ORF">PTTG_29269</name>
</gene>